<evidence type="ECO:0000256" key="1">
    <source>
        <dbReference type="SAM" id="Phobius"/>
    </source>
</evidence>
<dbReference type="Proteomes" id="UP000553766">
    <property type="component" value="Unassembled WGS sequence"/>
</dbReference>
<proteinExistence type="predicted"/>
<feature type="transmembrane region" description="Helical" evidence="1">
    <location>
        <begin position="103"/>
        <end position="124"/>
    </location>
</feature>
<feature type="transmembrane region" description="Helical" evidence="1">
    <location>
        <begin position="81"/>
        <end position="97"/>
    </location>
</feature>
<keyword evidence="1" id="KW-1133">Transmembrane helix</keyword>
<feature type="transmembrane region" description="Helical" evidence="1">
    <location>
        <begin position="214"/>
        <end position="232"/>
    </location>
</feature>
<dbReference type="EMBL" id="JACIJS010000007">
    <property type="protein sequence ID" value="MBB5516404.1"/>
    <property type="molecule type" value="Genomic_DNA"/>
</dbReference>
<gene>
    <name evidence="2" type="ORF">FHS89_002435</name>
</gene>
<feature type="transmembrane region" description="Helical" evidence="1">
    <location>
        <begin position="191"/>
        <end position="208"/>
    </location>
</feature>
<keyword evidence="1" id="KW-0472">Membrane</keyword>
<evidence type="ECO:0000313" key="3">
    <source>
        <dbReference type="Proteomes" id="UP000553766"/>
    </source>
</evidence>
<keyword evidence="1" id="KW-0812">Transmembrane</keyword>
<comment type="caution">
    <text evidence="2">The sequence shown here is derived from an EMBL/GenBank/DDBJ whole genome shotgun (WGS) entry which is preliminary data.</text>
</comment>
<feature type="transmembrane region" description="Helical" evidence="1">
    <location>
        <begin position="167"/>
        <end position="184"/>
    </location>
</feature>
<evidence type="ECO:0000313" key="2">
    <source>
        <dbReference type="EMBL" id="MBB5516404.1"/>
    </source>
</evidence>
<organism evidence="2 3">
    <name type="scientific">Rubricella aquisinus</name>
    <dbReference type="NCBI Taxonomy" id="2028108"/>
    <lineage>
        <taxon>Bacteria</taxon>
        <taxon>Pseudomonadati</taxon>
        <taxon>Pseudomonadota</taxon>
        <taxon>Alphaproteobacteria</taxon>
        <taxon>Rhodobacterales</taxon>
        <taxon>Paracoccaceae</taxon>
        <taxon>Rubricella</taxon>
    </lineage>
</organism>
<protein>
    <submittedName>
        <fullName evidence="2">MFS family permease</fullName>
    </submittedName>
</protein>
<feature type="transmembrane region" description="Helical" evidence="1">
    <location>
        <begin position="136"/>
        <end position="161"/>
    </location>
</feature>
<name>A0A840X110_9RHOB</name>
<dbReference type="RefSeq" id="WP_184011988.1">
    <property type="nucleotide sequence ID" value="NZ_JACIJS010000007.1"/>
</dbReference>
<dbReference type="AlphaFoldDB" id="A0A840X110"/>
<sequence length="237" mass="25165">MPTLRALSVLLFTIAFAVSPILSPGFNGFDPDRYPVPQIDPAAQPAGYAFAIWGLIYLALIAHAVWGLWKRRDDPTWDEGRLPLIVSLGVGAIWLPVAQVSPVAATIMIFVMLAGALVALSRSVPAPDFWMMNLPLGLYAGWLTAASFVSVALLGAGYGVIWGETGWAVVSLSLTVIVASAFIGRTGWVPFYVAALIWALIAVIIANLGSNWTIAMVAAIGIVIVAAILSSVRHQRG</sequence>
<feature type="transmembrane region" description="Helical" evidence="1">
    <location>
        <begin position="48"/>
        <end position="69"/>
    </location>
</feature>
<reference evidence="2 3" key="1">
    <citation type="submission" date="2020-08" db="EMBL/GenBank/DDBJ databases">
        <title>Genomic Encyclopedia of Type Strains, Phase IV (KMG-IV): sequencing the most valuable type-strain genomes for metagenomic binning, comparative biology and taxonomic classification.</title>
        <authorList>
            <person name="Goeker M."/>
        </authorList>
    </citation>
    <scope>NUCLEOTIDE SEQUENCE [LARGE SCALE GENOMIC DNA]</scope>
    <source>
        <strain evidence="2 3">DSM 103377</strain>
    </source>
</reference>
<accession>A0A840X110</accession>
<keyword evidence="3" id="KW-1185">Reference proteome</keyword>